<feature type="active site" evidence="3">
    <location>
        <position position="295"/>
    </location>
</feature>
<dbReference type="Proteomes" id="UP000053558">
    <property type="component" value="Unassembled WGS sequence"/>
</dbReference>
<feature type="domain" description="Peptidase A1" evidence="7">
    <location>
        <begin position="87"/>
        <end position="406"/>
    </location>
</feature>
<dbReference type="PANTHER" id="PTHR47966:SF6">
    <property type="entry name" value="PEPTIDASE A1 DOMAIN-CONTAINING PROTEIN"/>
    <property type="match status" value="1"/>
</dbReference>
<organism evidence="8 9">
    <name type="scientific">Coniophora puteana (strain RWD-64-598)</name>
    <name type="common">Brown rot fungus</name>
    <dbReference type="NCBI Taxonomy" id="741705"/>
    <lineage>
        <taxon>Eukaryota</taxon>
        <taxon>Fungi</taxon>
        <taxon>Dikarya</taxon>
        <taxon>Basidiomycota</taxon>
        <taxon>Agaricomycotina</taxon>
        <taxon>Agaricomycetes</taxon>
        <taxon>Agaricomycetidae</taxon>
        <taxon>Boletales</taxon>
        <taxon>Coniophorineae</taxon>
        <taxon>Coniophoraceae</taxon>
        <taxon>Coniophora</taxon>
    </lineage>
</organism>
<dbReference type="SUPFAM" id="SSF50630">
    <property type="entry name" value="Acid proteases"/>
    <property type="match status" value="1"/>
</dbReference>
<dbReference type="GO" id="GO:0006508">
    <property type="term" value="P:proteolysis"/>
    <property type="evidence" value="ECO:0007669"/>
    <property type="project" value="UniProtKB-KW"/>
</dbReference>
<reference evidence="9" key="1">
    <citation type="journal article" date="2012" name="Science">
        <title>The Paleozoic origin of enzymatic lignin decomposition reconstructed from 31 fungal genomes.</title>
        <authorList>
            <person name="Floudas D."/>
            <person name="Binder M."/>
            <person name="Riley R."/>
            <person name="Barry K."/>
            <person name="Blanchette R.A."/>
            <person name="Henrissat B."/>
            <person name="Martinez A.T."/>
            <person name="Otillar R."/>
            <person name="Spatafora J.W."/>
            <person name="Yadav J.S."/>
            <person name="Aerts A."/>
            <person name="Benoit I."/>
            <person name="Boyd A."/>
            <person name="Carlson A."/>
            <person name="Copeland A."/>
            <person name="Coutinho P.M."/>
            <person name="de Vries R.P."/>
            <person name="Ferreira P."/>
            <person name="Findley K."/>
            <person name="Foster B."/>
            <person name="Gaskell J."/>
            <person name="Glotzer D."/>
            <person name="Gorecki P."/>
            <person name="Heitman J."/>
            <person name="Hesse C."/>
            <person name="Hori C."/>
            <person name="Igarashi K."/>
            <person name="Jurgens J.A."/>
            <person name="Kallen N."/>
            <person name="Kersten P."/>
            <person name="Kohler A."/>
            <person name="Kuees U."/>
            <person name="Kumar T.K.A."/>
            <person name="Kuo A."/>
            <person name="LaButti K."/>
            <person name="Larrondo L.F."/>
            <person name="Lindquist E."/>
            <person name="Ling A."/>
            <person name="Lombard V."/>
            <person name="Lucas S."/>
            <person name="Lundell T."/>
            <person name="Martin R."/>
            <person name="McLaughlin D.J."/>
            <person name="Morgenstern I."/>
            <person name="Morin E."/>
            <person name="Murat C."/>
            <person name="Nagy L.G."/>
            <person name="Nolan M."/>
            <person name="Ohm R.A."/>
            <person name="Patyshakuliyeva A."/>
            <person name="Rokas A."/>
            <person name="Ruiz-Duenas F.J."/>
            <person name="Sabat G."/>
            <person name="Salamov A."/>
            <person name="Samejima M."/>
            <person name="Schmutz J."/>
            <person name="Slot J.C."/>
            <person name="St John F."/>
            <person name="Stenlid J."/>
            <person name="Sun H."/>
            <person name="Sun S."/>
            <person name="Syed K."/>
            <person name="Tsang A."/>
            <person name="Wiebenga A."/>
            <person name="Young D."/>
            <person name="Pisabarro A."/>
            <person name="Eastwood D.C."/>
            <person name="Martin F."/>
            <person name="Cullen D."/>
            <person name="Grigoriev I.V."/>
            <person name="Hibbett D.S."/>
        </authorList>
    </citation>
    <scope>NUCLEOTIDE SEQUENCE [LARGE SCALE GENOMIC DNA]</scope>
    <source>
        <strain evidence="9">RWD-64-598 SS2</strain>
    </source>
</reference>
<sequence>MLTSRPLASATVLLLFTVDILAASADLNRGFSIPLVKRSPKQRDVSEQARIAKLQREAVIAKYANHDRRRSGQGVNLLVDQDYDSGYYGSLAIGTPPVSYNVLLDTGSADLWVAGSNCGTSCGSTPTFDPSASSTFKNQSQSFFEQYGQGAAQGYLGSDTVQMAGFSVDNQAFGIVGAISMNLVQTPVSGLLGLAWESISSSRSVPMWQTLASSGAWDQPIMSLQLTRYTNDTQANSLEPGGEFTMGYVNTSLYTGDIDWQSIAGEPSFWLQTMSFLTVQGSNISLGSNVNAAIDSGTTNIAGPSDAIKSIYSLIPNSQPASGEWQGYYSYPCDTKVNVEFNFGGQTWPMSSADFEYTRISSSQCIGALFEADSGGSGRPDWVVGDAFLKNVYSVFRFNPPAVGFAELSSTATLKNGIDAAPPSATIGSVSASATAGSIRTSGIASSLGLLSAVFVVVVASLC</sequence>
<keyword evidence="4" id="KW-1015">Disulfide bond</keyword>
<dbReference type="EMBL" id="JH711581">
    <property type="protein sequence ID" value="EIW79302.1"/>
    <property type="molecule type" value="Genomic_DNA"/>
</dbReference>
<evidence type="ECO:0000313" key="8">
    <source>
        <dbReference type="EMBL" id="EIW79302.1"/>
    </source>
</evidence>
<name>A0A5M3MJB3_CONPW</name>
<dbReference type="AlphaFoldDB" id="A0A5M3MJB3"/>
<evidence type="ECO:0000313" key="9">
    <source>
        <dbReference type="Proteomes" id="UP000053558"/>
    </source>
</evidence>
<gene>
    <name evidence="8" type="ORF">CONPUDRAFT_138443</name>
</gene>
<dbReference type="PROSITE" id="PS00141">
    <property type="entry name" value="ASP_PROTEASE"/>
    <property type="match status" value="2"/>
</dbReference>
<proteinExistence type="inferred from homology"/>
<keyword evidence="6" id="KW-0732">Signal</keyword>
<dbReference type="PRINTS" id="PR00792">
    <property type="entry name" value="PEPSIN"/>
</dbReference>
<evidence type="ECO:0000259" key="7">
    <source>
        <dbReference type="PROSITE" id="PS51767"/>
    </source>
</evidence>
<feature type="signal peptide" evidence="6">
    <location>
        <begin position="1"/>
        <end position="22"/>
    </location>
</feature>
<dbReference type="CDD" id="cd05471">
    <property type="entry name" value="pepsin_like"/>
    <property type="match status" value="1"/>
</dbReference>
<dbReference type="InterPro" id="IPR001461">
    <property type="entry name" value="Aspartic_peptidase_A1"/>
</dbReference>
<dbReference type="PROSITE" id="PS51767">
    <property type="entry name" value="PEPTIDASE_A1"/>
    <property type="match status" value="1"/>
</dbReference>
<evidence type="ECO:0000256" key="6">
    <source>
        <dbReference type="SAM" id="SignalP"/>
    </source>
</evidence>
<dbReference type="InterPro" id="IPR033121">
    <property type="entry name" value="PEPTIDASE_A1"/>
</dbReference>
<evidence type="ECO:0000256" key="2">
    <source>
        <dbReference type="ARBA" id="ARBA00022750"/>
    </source>
</evidence>
<feature type="disulfide bond" evidence="4">
    <location>
        <begin position="118"/>
        <end position="122"/>
    </location>
</feature>
<dbReference type="OMA" id="IFHGGTE"/>
<evidence type="ECO:0000256" key="1">
    <source>
        <dbReference type="ARBA" id="ARBA00007447"/>
    </source>
</evidence>
<evidence type="ECO:0000256" key="3">
    <source>
        <dbReference type="PIRSR" id="PIRSR601461-1"/>
    </source>
</evidence>
<keyword evidence="9" id="KW-1185">Reference proteome</keyword>
<dbReference type="Pfam" id="PF00026">
    <property type="entry name" value="Asp"/>
    <property type="match status" value="1"/>
</dbReference>
<dbReference type="RefSeq" id="XP_007770967.1">
    <property type="nucleotide sequence ID" value="XM_007772777.1"/>
</dbReference>
<keyword evidence="5" id="KW-0378">Hydrolase</keyword>
<comment type="similarity">
    <text evidence="1 5">Belongs to the peptidase A1 family.</text>
</comment>
<dbReference type="GO" id="GO:0004190">
    <property type="term" value="F:aspartic-type endopeptidase activity"/>
    <property type="evidence" value="ECO:0007669"/>
    <property type="project" value="UniProtKB-KW"/>
</dbReference>
<dbReference type="FunFam" id="2.40.70.10:FF:000008">
    <property type="entry name" value="Cathepsin D"/>
    <property type="match status" value="1"/>
</dbReference>
<protein>
    <submittedName>
        <fullName evidence="8">Acid protease</fullName>
    </submittedName>
</protein>
<evidence type="ECO:0000256" key="4">
    <source>
        <dbReference type="PIRSR" id="PIRSR601461-2"/>
    </source>
</evidence>
<keyword evidence="5 8" id="KW-0645">Protease</keyword>
<accession>A0A5M3MJB3</accession>
<dbReference type="GeneID" id="19201194"/>
<feature type="chain" id="PRO_5024375782" evidence="6">
    <location>
        <begin position="23"/>
        <end position="463"/>
    </location>
</feature>
<dbReference type="Gene3D" id="2.40.70.10">
    <property type="entry name" value="Acid Proteases"/>
    <property type="match status" value="2"/>
</dbReference>
<dbReference type="PANTHER" id="PTHR47966">
    <property type="entry name" value="BETA-SITE APP-CLEAVING ENZYME, ISOFORM A-RELATED"/>
    <property type="match status" value="1"/>
</dbReference>
<dbReference type="KEGG" id="cput:CONPUDRAFT_138443"/>
<dbReference type="InterPro" id="IPR034164">
    <property type="entry name" value="Pepsin-like_dom"/>
</dbReference>
<comment type="caution">
    <text evidence="8">The sequence shown here is derived from an EMBL/GenBank/DDBJ whole genome shotgun (WGS) entry which is preliminary data.</text>
</comment>
<dbReference type="InterPro" id="IPR021109">
    <property type="entry name" value="Peptidase_aspartic_dom_sf"/>
</dbReference>
<dbReference type="InterPro" id="IPR001969">
    <property type="entry name" value="Aspartic_peptidase_AS"/>
</dbReference>
<keyword evidence="2 5" id="KW-0064">Aspartyl protease</keyword>
<feature type="active site" evidence="3">
    <location>
        <position position="105"/>
    </location>
</feature>
<evidence type="ECO:0000256" key="5">
    <source>
        <dbReference type="RuleBase" id="RU000454"/>
    </source>
</evidence>
<dbReference type="OrthoDB" id="771136at2759"/>